<protein>
    <submittedName>
        <fullName evidence="1">HAD hydrolase</fullName>
    </submittedName>
</protein>
<dbReference type="GO" id="GO:0046474">
    <property type="term" value="P:glycerophospholipid biosynthetic process"/>
    <property type="evidence" value="ECO:0007669"/>
    <property type="project" value="TreeGrafter"/>
</dbReference>
<keyword evidence="2" id="KW-1185">Reference proteome</keyword>
<dbReference type="PANTHER" id="PTHR14269:SF4">
    <property type="entry name" value="CAT EYE SYNDROME CRITICAL REGION PROTEIN 5"/>
    <property type="match status" value="1"/>
</dbReference>
<dbReference type="Pfam" id="PF13344">
    <property type="entry name" value="Hydrolase_6"/>
    <property type="match status" value="1"/>
</dbReference>
<dbReference type="InterPro" id="IPR036412">
    <property type="entry name" value="HAD-like_sf"/>
</dbReference>
<dbReference type="GO" id="GO:0005739">
    <property type="term" value="C:mitochondrion"/>
    <property type="evidence" value="ECO:0007669"/>
    <property type="project" value="TreeGrafter"/>
</dbReference>
<accession>A0A8I2YFL3</accession>
<reference evidence="1" key="1">
    <citation type="submission" date="2021-03" db="EMBL/GenBank/DDBJ databases">
        <title>Evolutionary innovations through gain and loss of genes in the ectomycorrhizal Boletales.</title>
        <authorList>
            <person name="Wu G."/>
            <person name="Miyauchi S."/>
            <person name="Morin E."/>
            <person name="Yang Z.-L."/>
            <person name="Xu J."/>
            <person name="Martin F.M."/>
        </authorList>
    </citation>
    <scope>NUCLEOTIDE SEQUENCE</scope>
    <source>
        <strain evidence="1">BR01</strain>
    </source>
</reference>
<dbReference type="PANTHER" id="PTHR14269">
    <property type="entry name" value="CDP-DIACYLGLYCEROL--GLYCEROL-3-PHOSPHATE 3-PHOSPHATIDYLTRANSFERASE-RELATED"/>
    <property type="match status" value="1"/>
</dbReference>
<evidence type="ECO:0000313" key="1">
    <source>
        <dbReference type="EMBL" id="KAG6370957.1"/>
    </source>
</evidence>
<dbReference type="NCBIfam" id="TIGR01460">
    <property type="entry name" value="HAD-SF-IIA"/>
    <property type="match status" value="1"/>
</dbReference>
<comment type="caution">
    <text evidence="1">The sequence shown here is derived from an EMBL/GenBank/DDBJ whole genome shotgun (WGS) entry which is preliminary data.</text>
</comment>
<organism evidence="1 2">
    <name type="scientific">Boletus reticuloceps</name>
    <dbReference type="NCBI Taxonomy" id="495285"/>
    <lineage>
        <taxon>Eukaryota</taxon>
        <taxon>Fungi</taxon>
        <taxon>Dikarya</taxon>
        <taxon>Basidiomycota</taxon>
        <taxon>Agaricomycotina</taxon>
        <taxon>Agaricomycetes</taxon>
        <taxon>Agaricomycetidae</taxon>
        <taxon>Boletales</taxon>
        <taxon>Boletineae</taxon>
        <taxon>Boletaceae</taxon>
        <taxon>Boletoideae</taxon>
        <taxon>Boletus</taxon>
    </lineage>
</organism>
<evidence type="ECO:0000313" key="2">
    <source>
        <dbReference type="Proteomes" id="UP000683000"/>
    </source>
</evidence>
<dbReference type="SUPFAM" id="SSF56784">
    <property type="entry name" value="HAD-like"/>
    <property type="match status" value="1"/>
</dbReference>
<dbReference type="InterPro" id="IPR050324">
    <property type="entry name" value="CDP-alcohol_PTase-I"/>
</dbReference>
<dbReference type="InterPro" id="IPR006353">
    <property type="entry name" value="HAD-SF_hydro_IIA_CECR5"/>
</dbReference>
<name>A0A8I2YFL3_9AGAM</name>
<dbReference type="Proteomes" id="UP000683000">
    <property type="component" value="Unassembled WGS sequence"/>
</dbReference>
<dbReference type="InterPro" id="IPR006357">
    <property type="entry name" value="HAD-SF_hydro_IIA"/>
</dbReference>
<dbReference type="GO" id="GO:0016787">
    <property type="term" value="F:hydrolase activity"/>
    <property type="evidence" value="ECO:0007669"/>
    <property type="project" value="UniProtKB-KW"/>
</dbReference>
<dbReference type="AlphaFoldDB" id="A0A8I2YFL3"/>
<dbReference type="OrthoDB" id="10251048at2759"/>
<keyword evidence="1" id="KW-0378">Hydrolase</keyword>
<gene>
    <name evidence="1" type="ORF">JVT61DRAFT_10669</name>
</gene>
<dbReference type="Gene3D" id="3.40.50.1000">
    <property type="entry name" value="HAD superfamily/HAD-like"/>
    <property type="match status" value="1"/>
</dbReference>
<proteinExistence type="predicted"/>
<dbReference type="EMBL" id="JAGFBS010000041">
    <property type="protein sequence ID" value="KAG6370957.1"/>
    <property type="molecule type" value="Genomic_DNA"/>
</dbReference>
<sequence length="376" mass="42029">MNLLACSSHTAFFLTLTQHTEKSRIKMRRLGTLCSQSYMCSKYVNVTPISSFVRHRTGESPQLVLPSIRFHLVLIPIRFKVHKLASPLAFTDLPPPVQDGVLIRGDNALPAAKHALSILDGNNRFGIKIPYLLLTNGGGVSESARCHKLSQQLGMKIDPERFIQAHTVLKSVVHKYADLPVLVLGGKGNTLRKVAEGYGFKHVYTTLDILAWNRSVCPLHDHTDEERESVKTADFSKTCFAAIIVFHDPQNWFLDIQVMCDLIQSGGILDGPYQPKHTRKLVDLVFCNPDLVWKSDFDRPRLGQGAFKEAFQGVFKSLTGAPYPYTQFGKPTEATYKFAEQMLRGQLVENSSLDSVLVTNKSNPFVPPQSDNCIFV</sequence>
<dbReference type="InterPro" id="IPR023214">
    <property type="entry name" value="HAD_sf"/>
</dbReference>
<dbReference type="NCBIfam" id="TIGR01456">
    <property type="entry name" value="CECR5"/>
    <property type="match status" value="1"/>
</dbReference>